<dbReference type="Gene3D" id="3.40.390.10">
    <property type="entry name" value="Collagenase (Catalytic Domain)"/>
    <property type="match status" value="1"/>
</dbReference>
<evidence type="ECO:0000313" key="7">
    <source>
        <dbReference type="Proteomes" id="UP001153269"/>
    </source>
</evidence>
<keyword evidence="7" id="KW-1185">Reference proteome</keyword>
<accession>A0A9N7W2K2</accession>
<keyword evidence="1 2" id="KW-0645">Protease</keyword>
<proteinExistence type="predicted"/>
<dbReference type="PANTHER" id="PTHR10127:SF899">
    <property type="entry name" value="ASTACIN-LIKE METALLOENDOPEPTIDASE-RELATED"/>
    <property type="match status" value="1"/>
</dbReference>
<keyword evidence="1 2" id="KW-0862">Zinc</keyword>
<name>A0A9N7W2K2_PLEPL</name>
<dbReference type="EC" id="3.4.24.-" evidence="2"/>
<dbReference type="GO" id="GO:0008270">
    <property type="term" value="F:zinc ion binding"/>
    <property type="evidence" value="ECO:0007669"/>
    <property type="project" value="UniProtKB-UniRule"/>
</dbReference>
<feature type="signal peptide" evidence="4">
    <location>
        <begin position="1"/>
        <end position="43"/>
    </location>
</feature>
<sequence length="284" mass="32166">MRAAAFTPLQTPGTTDFERQPERSSIMTPVFLLLLFFSIPAYAADEANQLDETPGVSDVLEKVNEGLTNLVFGDIKLNSQRNADPCTATGCAWPKSRRAVYVPVVISSGYTRAERNIIIRSLLTFHSSTCIRFVWRRSYHTNYLHFYSGSGCWSYVGRQSRGQAISLQRNGCLYTGTVQHEVLHALGFHHEQVRSDRDRSVQILTENIIPGKEHNFDKEQTNNLGTPYDFNSVMHYSKYAFSKNRKPTIVARSDPNLDFGRATSMSSNDTANERVDLQRIPQDF</sequence>
<dbReference type="GO" id="GO:0004222">
    <property type="term" value="F:metalloendopeptidase activity"/>
    <property type="evidence" value="ECO:0007669"/>
    <property type="project" value="UniProtKB-UniRule"/>
</dbReference>
<evidence type="ECO:0000259" key="5">
    <source>
        <dbReference type="PROSITE" id="PS51864"/>
    </source>
</evidence>
<gene>
    <name evidence="6" type="ORF">PLEPLA_LOCUS46997</name>
</gene>
<dbReference type="Proteomes" id="UP001153269">
    <property type="component" value="Unassembled WGS sequence"/>
</dbReference>
<dbReference type="SUPFAM" id="SSF55486">
    <property type="entry name" value="Metalloproteases ('zincins'), catalytic domain"/>
    <property type="match status" value="1"/>
</dbReference>
<feature type="binding site" evidence="1">
    <location>
        <position position="184"/>
    </location>
    <ligand>
        <name>Zn(2+)</name>
        <dbReference type="ChEBI" id="CHEBI:29105"/>
        <note>catalytic</note>
    </ligand>
</feature>
<feature type="active site" evidence="1">
    <location>
        <position position="181"/>
    </location>
</feature>
<organism evidence="6 7">
    <name type="scientific">Pleuronectes platessa</name>
    <name type="common">European plaice</name>
    <dbReference type="NCBI Taxonomy" id="8262"/>
    <lineage>
        <taxon>Eukaryota</taxon>
        <taxon>Metazoa</taxon>
        <taxon>Chordata</taxon>
        <taxon>Craniata</taxon>
        <taxon>Vertebrata</taxon>
        <taxon>Euteleostomi</taxon>
        <taxon>Actinopterygii</taxon>
        <taxon>Neopterygii</taxon>
        <taxon>Teleostei</taxon>
        <taxon>Neoteleostei</taxon>
        <taxon>Acanthomorphata</taxon>
        <taxon>Carangaria</taxon>
        <taxon>Pleuronectiformes</taxon>
        <taxon>Pleuronectoidei</taxon>
        <taxon>Pleuronectidae</taxon>
        <taxon>Pleuronectes</taxon>
    </lineage>
</organism>
<dbReference type="InterPro" id="IPR001506">
    <property type="entry name" value="Peptidase_M12A"/>
</dbReference>
<evidence type="ECO:0000256" key="3">
    <source>
        <dbReference type="SAM" id="MobiDB-lite"/>
    </source>
</evidence>
<evidence type="ECO:0000313" key="6">
    <source>
        <dbReference type="EMBL" id="CAB1459161.1"/>
    </source>
</evidence>
<dbReference type="PRINTS" id="PR00480">
    <property type="entry name" value="ASTACIN"/>
</dbReference>
<comment type="caution">
    <text evidence="1">Lacks conserved residue(s) required for the propagation of feature annotation.</text>
</comment>
<protein>
    <recommendedName>
        <fullName evidence="2">Metalloendopeptidase</fullName>
        <ecNumber evidence="2">3.4.24.-</ecNumber>
    </recommendedName>
</protein>
<feature type="binding site" evidence="1">
    <location>
        <position position="180"/>
    </location>
    <ligand>
        <name>Zn(2+)</name>
        <dbReference type="ChEBI" id="CHEBI:29105"/>
        <note>catalytic</note>
    </ligand>
</feature>
<reference evidence="6" key="1">
    <citation type="submission" date="2020-03" db="EMBL/GenBank/DDBJ databases">
        <authorList>
            <person name="Weist P."/>
        </authorList>
    </citation>
    <scope>NUCLEOTIDE SEQUENCE</scope>
</reference>
<dbReference type="AlphaFoldDB" id="A0A9N7W2K2"/>
<feature type="domain" description="Peptidase M12A" evidence="5">
    <location>
        <begin position="82"/>
        <end position="284"/>
    </location>
</feature>
<dbReference type="InterPro" id="IPR006026">
    <property type="entry name" value="Peptidase_Metallo"/>
</dbReference>
<feature type="region of interest" description="Disordered" evidence="3">
    <location>
        <begin position="1"/>
        <end position="21"/>
    </location>
</feature>
<keyword evidence="1 2" id="KW-0378">Hydrolase</keyword>
<feature type="region of interest" description="Disordered" evidence="3">
    <location>
        <begin position="260"/>
        <end position="284"/>
    </location>
</feature>
<dbReference type="Pfam" id="PF01400">
    <property type="entry name" value="Astacin"/>
    <property type="match status" value="1"/>
</dbReference>
<evidence type="ECO:0000256" key="4">
    <source>
        <dbReference type="SAM" id="SignalP"/>
    </source>
</evidence>
<comment type="cofactor">
    <cofactor evidence="1 2">
        <name>Zn(2+)</name>
        <dbReference type="ChEBI" id="CHEBI:29105"/>
    </cofactor>
    <text evidence="1 2">Binds 1 zinc ion per subunit.</text>
</comment>
<dbReference type="PROSITE" id="PS51864">
    <property type="entry name" value="ASTACIN"/>
    <property type="match status" value="1"/>
</dbReference>
<keyword evidence="4" id="KW-0732">Signal</keyword>
<dbReference type="PANTHER" id="PTHR10127">
    <property type="entry name" value="DISCOIDIN, CUB, EGF, LAMININ , AND ZINC METALLOPROTEASE DOMAIN CONTAINING"/>
    <property type="match status" value="1"/>
</dbReference>
<dbReference type="SMART" id="SM00235">
    <property type="entry name" value="ZnMc"/>
    <property type="match status" value="1"/>
</dbReference>
<keyword evidence="1 2" id="KW-0482">Metalloprotease</keyword>
<dbReference type="GO" id="GO:0006508">
    <property type="term" value="P:proteolysis"/>
    <property type="evidence" value="ECO:0007669"/>
    <property type="project" value="UniProtKB-KW"/>
</dbReference>
<evidence type="ECO:0000256" key="1">
    <source>
        <dbReference type="PROSITE-ProRule" id="PRU01211"/>
    </source>
</evidence>
<dbReference type="InterPro" id="IPR024079">
    <property type="entry name" value="MetalloPept_cat_dom_sf"/>
</dbReference>
<feature type="chain" id="PRO_5040297873" description="Metalloendopeptidase" evidence="4">
    <location>
        <begin position="44"/>
        <end position="284"/>
    </location>
</feature>
<comment type="caution">
    <text evidence="6">The sequence shown here is derived from an EMBL/GenBank/DDBJ whole genome shotgun (WGS) entry which is preliminary data.</text>
</comment>
<dbReference type="EMBL" id="CADEAL010004420">
    <property type="protein sequence ID" value="CAB1459161.1"/>
    <property type="molecule type" value="Genomic_DNA"/>
</dbReference>
<feature type="binding site" evidence="1">
    <location>
        <position position="190"/>
    </location>
    <ligand>
        <name>Zn(2+)</name>
        <dbReference type="ChEBI" id="CHEBI:29105"/>
        <note>catalytic</note>
    </ligand>
</feature>
<evidence type="ECO:0000256" key="2">
    <source>
        <dbReference type="RuleBase" id="RU361183"/>
    </source>
</evidence>
<keyword evidence="1 2" id="KW-0479">Metal-binding</keyword>